<dbReference type="Proteomes" id="UP001479606">
    <property type="component" value="Unassembled WGS sequence"/>
</dbReference>
<dbReference type="EMBL" id="JBCEVZ010000063">
    <property type="protein sequence ID" value="MEL5996231.1"/>
    <property type="molecule type" value="Genomic_DNA"/>
</dbReference>
<reference evidence="1 2" key="1">
    <citation type="journal article" date="2018" name="Arch. Microbiol.">
        <title>Hymenobacter segetis sp. nov., isolated from soil.</title>
        <authorList>
            <person name="Ten L.N."/>
            <person name="Lim S.J."/>
            <person name="Kim B.O."/>
            <person name="Kang I.K."/>
            <person name="Jung H.Y."/>
        </authorList>
    </citation>
    <scope>NUCLEOTIDE SEQUENCE [LARGE SCALE GENOMIC DNA]</scope>
    <source>
        <strain evidence="1 2">S7-3-11</strain>
    </source>
</reference>
<evidence type="ECO:0000313" key="1">
    <source>
        <dbReference type="EMBL" id="MEL5996231.1"/>
    </source>
</evidence>
<comment type="caution">
    <text evidence="1">The sequence shown here is derived from an EMBL/GenBank/DDBJ whole genome shotgun (WGS) entry which is preliminary data.</text>
</comment>
<accession>A0ABU9M1V5</accession>
<proteinExistence type="predicted"/>
<gene>
    <name evidence="1" type="ORF">AAFH49_18590</name>
</gene>
<organism evidence="1 2">
    <name type="scientific">Hymenobacter segetis</name>
    <dbReference type="NCBI Taxonomy" id="2025509"/>
    <lineage>
        <taxon>Bacteria</taxon>
        <taxon>Pseudomonadati</taxon>
        <taxon>Bacteroidota</taxon>
        <taxon>Cytophagia</taxon>
        <taxon>Cytophagales</taxon>
        <taxon>Hymenobacteraceae</taxon>
        <taxon>Hymenobacter</taxon>
    </lineage>
</organism>
<name>A0ABU9M1V5_9BACT</name>
<keyword evidence="2" id="KW-1185">Reference proteome</keyword>
<evidence type="ECO:0008006" key="3">
    <source>
        <dbReference type="Google" id="ProtNLM"/>
    </source>
</evidence>
<sequence length="253" mass="28016">MFLMALALTLGLTQCQSEGTAAGDASQTAASPAPGYTAEEDQVYQHVLPQLLQQAYWEDLQGQYTAAGVPLVPPPPPSDTTQAQQWTYYRAYLAAHPAVADAPFVLNLAPTLRSLPAFLAENGGLLPDTTHPAHNHALRALQRGAPAFATLLDRPYRPDIPPPVWQYGLYWRYEPFREYADPPGSAGRQRGLQLSRVCFNAARDSGFFVYDVDYYRYALGGVGLVCKRQGRWALQEPKTRVVPRSKRGRQKRG</sequence>
<protein>
    <recommendedName>
        <fullName evidence="3">Sulfatase-modifying factor enzyme domain-containing protein</fullName>
    </recommendedName>
</protein>
<evidence type="ECO:0000313" key="2">
    <source>
        <dbReference type="Proteomes" id="UP001479606"/>
    </source>
</evidence>